<evidence type="ECO:0000313" key="3">
    <source>
        <dbReference type="Proteomes" id="UP000660024"/>
    </source>
</evidence>
<comment type="caution">
    <text evidence="2">The sequence shown here is derived from an EMBL/GenBank/DDBJ whole genome shotgun (WGS) entry which is preliminary data.</text>
</comment>
<reference evidence="2 3" key="1">
    <citation type="submission" date="2020-12" db="EMBL/GenBank/DDBJ databases">
        <title>Bacterial novel species Pedobacter sp. SD-b isolated from soil.</title>
        <authorList>
            <person name="Jung H.-Y."/>
        </authorList>
    </citation>
    <scope>NUCLEOTIDE SEQUENCE [LARGE SCALE GENOMIC DNA]</scope>
    <source>
        <strain evidence="2 3">SD-b</strain>
    </source>
</reference>
<keyword evidence="1" id="KW-1133">Transmembrane helix</keyword>
<dbReference type="EMBL" id="JAEHFY010000007">
    <property type="protein sequence ID" value="MBK0382547.1"/>
    <property type="molecule type" value="Genomic_DNA"/>
</dbReference>
<evidence type="ECO:0000313" key="2">
    <source>
        <dbReference type="EMBL" id="MBK0382547.1"/>
    </source>
</evidence>
<feature type="transmembrane region" description="Helical" evidence="1">
    <location>
        <begin position="46"/>
        <end position="65"/>
    </location>
</feature>
<keyword evidence="3" id="KW-1185">Reference proteome</keyword>
<proteinExistence type="predicted"/>
<keyword evidence="1" id="KW-0812">Transmembrane</keyword>
<sequence length="92" mass="10554">MKTLTNSDFNHKKENFGGEFSILNSNRFEKNKLAADRVKSNVYTGFLYLLSILSITCWIISLNILPFGDTFQFLLGAVVLSVNLMVFRWTKL</sequence>
<organism evidence="2 3">
    <name type="scientific">Pedobacter segetis</name>
    <dbReference type="NCBI Taxonomy" id="2793069"/>
    <lineage>
        <taxon>Bacteria</taxon>
        <taxon>Pseudomonadati</taxon>
        <taxon>Bacteroidota</taxon>
        <taxon>Sphingobacteriia</taxon>
        <taxon>Sphingobacteriales</taxon>
        <taxon>Sphingobacteriaceae</taxon>
        <taxon>Pedobacter</taxon>
    </lineage>
</organism>
<dbReference type="Proteomes" id="UP000660024">
    <property type="component" value="Unassembled WGS sequence"/>
</dbReference>
<evidence type="ECO:0000256" key="1">
    <source>
        <dbReference type="SAM" id="Phobius"/>
    </source>
</evidence>
<name>A0ABS1BI78_9SPHI</name>
<feature type="transmembrane region" description="Helical" evidence="1">
    <location>
        <begin position="71"/>
        <end position="90"/>
    </location>
</feature>
<dbReference type="RefSeq" id="WP_200585329.1">
    <property type="nucleotide sequence ID" value="NZ_JAEHFY010000007.1"/>
</dbReference>
<protein>
    <submittedName>
        <fullName evidence="2">Uncharacterized protein</fullName>
    </submittedName>
</protein>
<accession>A0ABS1BI78</accession>
<gene>
    <name evidence="2" type="ORF">I5M32_06190</name>
</gene>
<keyword evidence="1" id="KW-0472">Membrane</keyword>